<name>T1JEI8_STRMM</name>
<dbReference type="EMBL" id="JH432122">
    <property type="status" value="NOT_ANNOTATED_CDS"/>
    <property type="molecule type" value="Genomic_DNA"/>
</dbReference>
<feature type="domain" description="26S proteasome regulatory subunit Rpn7 N-terminal" evidence="1">
    <location>
        <begin position="14"/>
        <end position="136"/>
    </location>
</feature>
<dbReference type="InterPro" id="IPR019585">
    <property type="entry name" value="Rpn7/CSN1"/>
</dbReference>
<dbReference type="InterPro" id="IPR045135">
    <property type="entry name" value="Rpn7_N"/>
</dbReference>
<dbReference type="PANTHER" id="PTHR14145">
    <property type="entry name" value="26S PROTESOME SUBUNIT 6"/>
    <property type="match status" value="1"/>
</dbReference>
<dbReference type="HOGENOM" id="CLU_1639677_0_0_1"/>
<evidence type="ECO:0000313" key="3">
    <source>
        <dbReference type="Proteomes" id="UP000014500"/>
    </source>
</evidence>
<accession>T1JEI8</accession>
<keyword evidence="3" id="KW-1185">Reference proteome</keyword>
<proteinExistence type="predicted"/>
<protein>
    <recommendedName>
        <fullName evidence="1">26S proteasome regulatory subunit Rpn7 N-terminal domain-containing protein</fullName>
    </recommendedName>
</protein>
<dbReference type="GO" id="GO:0005838">
    <property type="term" value="C:proteasome regulatory particle"/>
    <property type="evidence" value="ECO:0007669"/>
    <property type="project" value="TreeGrafter"/>
</dbReference>
<dbReference type="PhylomeDB" id="T1JEI8"/>
<dbReference type="Proteomes" id="UP000014500">
    <property type="component" value="Unassembled WGS sequence"/>
</dbReference>
<sequence>FWPIKTLCLFSRRREASLSALRKTYDKSFALGHRLDIVFHMIRIGLFYMDHDLITKNIEKAKSLIEEGGDWDRRNRLKVYQGVYCLAVRDFKGAANFFLDTVSTFTSYELMEYKTFVTYTVFVSMIALPRIDLRTKVIKGSEILEVLHNTPDVREYLFSLYN</sequence>
<dbReference type="OMA" id="LDIVFHM"/>
<evidence type="ECO:0000313" key="2">
    <source>
        <dbReference type="EnsemblMetazoa" id="SMAR012235-PA"/>
    </source>
</evidence>
<organism evidence="2 3">
    <name type="scientific">Strigamia maritima</name>
    <name type="common">European centipede</name>
    <name type="synonym">Geophilus maritimus</name>
    <dbReference type="NCBI Taxonomy" id="126957"/>
    <lineage>
        <taxon>Eukaryota</taxon>
        <taxon>Metazoa</taxon>
        <taxon>Ecdysozoa</taxon>
        <taxon>Arthropoda</taxon>
        <taxon>Myriapoda</taxon>
        <taxon>Chilopoda</taxon>
        <taxon>Pleurostigmophora</taxon>
        <taxon>Geophilomorpha</taxon>
        <taxon>Linotaeniidae</taxon>
        <taxon>Strigamia</taxon>
    </lineage>
</organism>
<dbReference type="GO" id="GO:0043161">
    <property type="term" value="P:proteasome-mediated ubiquitin-dependent protein catabolic process"/>
    <property type="evidence" value="ECO:0007669"/>
    <property type="project" value="TreeGrafter"/>
</dbReference>
<dbReference type="PANTHER" id="PTHR14145:SF1">
    <property type="entry name" value="26S PROTEASOME NON-ATPASE REGULATORY SUBUNIT 6"/>
    <property type="match status" value="1"/>
</dbReference>
<reference evidence="3" key="1">
    <citation type="submission" date="2011-05" db="EMBL/GenBank/DDBJ databases">
        <authorList>
            <person name="Richards S.R."/>
            <person name="Qu J."/>
            <person name="Jiang H."/>
            <person name="Jhangiani S.N."/>
            <person name="Agravi P."/>
            <person name="Goodspeed R."/>
            <person name="Gross S."/>
            <person name="Mandapat C."/>
            <person name="Jackson L."/>
            <person name="Mathew T."/>
            <person name="Pu L."/>
            <person name="Thornton R."/>
            <person name="Saada N."/>
            <person name="Wilczek-Boney K.B."/>
            <person name="Lee S."/>
            <person name="Kovar C."/>
            <person name="Wu Y."/>
            <person name="Scherer S.E."/>
            <person name="Worley K.C."/>
            <person name="Muzny D.M."/>
            <person name="Gibbs R."/>
        </authorList>
    </citation>
    <scope>NUCLEOTIDE SEQUENCE</scope>
    <source>
        <strain evidence="3">Brora</strain>
    </source>
</reference>
<reference evidence="2" key="2">
    <citation type="submission" date="2015-02" db="UniProtKB">
        <authorList>
            <consortium name="EnsemblMetazoa"/>
        </authorList>
    </citation>
    <scope>IDENTIFICATION</scope>
</reference>
<dbReference type="Gene3D" id="1.25.40.570">
    <property type="match status" value="1"/>
</dbReference>
<dbReference type="EnsemblMetazoa" id="SMAR012235-RA">
    <property type="protein sequence ID" value="SMAR012235-PA"/>
    <property type="gene ID" value="SMAR012235"/>
</dbReference>
<dbReference type="eggNOG" id="KOG0687">
    <property type="taxonomic scope" value="Eukaryota"/>
</dbReference>
<dbReference type="Pfam" id="PF10602">
    <property type="entry name" value="RPN7"/>
    <property type="match status" value="1"/>
</dbReference>
<evidence type="ECO:0000259" key="1">
    <source>
        <dbReference type="Pfam" id="PF10602"/>
    </source>
</evidence>
<dbReference type="STRING" id="126957.T1JEI8"/>
<dbReference type="AlphaFoldDB" id="T1JEI8"/>